<dbReference type="SUPFAM" id="SSF52058">
    <property type="entry name" value="L domain-like"/>
    <property type="match status" value="1"/>
</dbReference>
<reference evidence="8" key="2">
    <citation type="submission" date="2020-05" db="UniProtKB">
        <authorList>
            <consortium name="EnsemblMetazoa"/>
        </authorList>
    </citation>
    <scope>IDENTIFICATION</scope>
</reference>
<keyword evidence="5" id="KW-0472">Membrane</keyword>
<dbReference type="InterPro" id="IPR003591">
    <property type="entry name" value="Leu-rich_rpt_typical-subtyp"/>
</dbReference>
<keyword evidence="5" id="KW-1133">Transmembrane helix</keyword>
<dbReference type="SMART" id="SM00369">
    <property type="entry name" value="LRR_TYP"/>
    <property type="match status" value="7"/>
</dbReference>
<evidence type="ECO:0000256" key="2">
    <source>
        <dbReference type="ARBA" id="ARBA00022729"/>
    </source>
</evidence>
<evidence type="ECO:0000313" key="7">
    <source>
        <dbReference type="EMBL" id="KFB50511.1"/>
    </source>
</evidence>
<dbReference type="GO" id="GO:0031012">
    <property type="term" value="C:extracellular matrix"/>
    <property type="evidence" value="ECO:0007669"/>
    <property type="project" value="TreeGrafter"/>
</dbReference>
<dbReference type="PROSITE" id="PS51450">
    <property type="entry name" value="LRR"/>
    <property type="match status" value="3"/>
</dbReference>
<dbReference type="SMART" id="SM00364">
    <property type="entry name" value="LRR_BAC"/>
    <property type="match status" value="5"/>
</dbReference>
<gene>
    <name evidence="7" type="ORF">ZHAS_00018550</name>
</gene>
<reference evidence="7 9" key="1">
    <citation type="journal article" date="2014" name="BMC Genomics">
        <title>Genome sequence of Anopheles sinensis provides insight into genetics basis of mosquito competence for malaria parasites.</title>
        <authorList>
            <person name="Zhou D."/>
            <person name="Zhang D."/>
            <person name="Ding G."/>
            <person name="Shi L."/>
            <person name="Hou Q."/>
            <person name="Ye Y."/>
            <person name="Xu Y."/>
            <person name="Zhou H."/>
            <person name="Xiong C."/>
            <person name="Li S."/>
            <person name="Yu J."/>
            <person name="Hong S."/>
            <person name="Yu X."/>
            <person name="Zou P."/>
            <person name="Chen C."/>
            <person name="Chang X."/>
            <person name="Wang W."/>
            <person name="Lv Y."/>
            <person name="Sun Y."/>
            <person name="Ma L."/>
            <person name="Shen B."/>
            <person name="Zhu C."/>
        </authorList>
    </citation>
    <scope>NUCLEOTIDE SEQUENCE [LARGE SCALE GENOMIC DNA]</scope>
</reference>
<evidence type="ECO:0000256" key="1">
    <source>
        <dbReference type="ARBA" id="ARBA00022614"/>
    </source>
</evidence>
<dbReference type="FunFam" id="3.80.10.10:FF:001164">
    <property type="entry name" value="GH01279p"/>
    <property type="match status" value="1"/>
</dbReference>
<evidence type="ECO:0000313" key="8">
    <source>
        <dbReference type="EnsemblMetazoa" id="ASIC018550-PA"/>
    </source>
</evidence>
<feature type="chain" id="PRO_5001784875" evidence="6">
    <location>
        <begin position="22"/>
        <end position="580"/>
    </location>
</feature>
<feature type="signal peptide" evidence="6">
    <location>
        <begin position="1"/>
        <end position="21"/>
    </location>
</feature>
<evidence type="ECO:0000256" key="5">
    <source>
        <dbReference type="SAM" id="Phobius"/>
    </source>
</evidence>
<proteinExistence type="predicted"/>
<dbReference type="PANTHER" id="PTHR24373:SF378">
    <property type="entry name" value="FI03225P-RELATED"/>
    <property type="match status" value="1"/>
</dbReference>
<dbReference type="Gene3D" id="3.80.10.10">
    <property type="entry name" value="Ribonuclease Inhibitor"/>
    <property type="match status" value="2"/>
</dbReference>
<dbReference type="EMBL" id="ATLV01024081">
    <property type="status" value="NOT_ANNOTATED_CDS"/>
    <property type="molecule type" value="Genomic_DNA"/>
</dbReference>
<dbReference type="AlphaFoldDB" id="A0A084WJW7"/>
<keyword evidence="2 6" id="KW-0732">Signal</keyword>
<keyword evidence="5" id="KW-0812">Transmembrane</keyword>
<dbReference type="Proteomes" id="UP000030765">
    <property type="component" value="Unassembled WGS sequence"/>
</dbReference>
<feature type="region of interest" description="Disordered" evidence="4">
    <location>
        <begin position="457"/>
        <end position="476"/>
    </location>
</feature>
<dbReference type="InterPro" id="IPR050328">
    <property type="entry name" value="Dev_Immune_Receptor"/>
</dbReference>
<dbReference type="EMBL" id="KE525348">
    <property type="protein sequence ID" value="KFB50511.1"/>
    <property type="molecule type" value="Genomic_DNA"/>
</dbReference>
<dbReference type="VEuPathDB" id="VectorBase:ASIS007436"/>
<dbReference type="VEuPathDB" id="VectorBase:ASIC018550"/>
<keyword evidence="1" id="KW-0433">Leucine-rich repeat</keyword>
<dbReference type="PANTHER" id="PTHR24373">
    <property type="entry name" value="SLIT RELATED LEUCINE-RICH REPEAT NEURONAL PROTEIN"/>
    <property type="match status" value="1"/>
</dbReference>
<evidence type="ECO:0000313" key="9">
    <source>
        <dbReference type="Proteomes" id="UP000030765"/>
    </source>
</evidence>
<keyword evidence="9" id="KW-1185">Reference proteome</keyword>
<dbReference type="Pfam" id="PF13855">
    <property type="entry name" value="LRR_8"/>
    <property type="match status" value="2"/>
</dbReference>
<evidence type="ECO:0000256" key="4">
    <source>
        <dbReference type="SAM" id="MobiDB-lite"/>
    </source>
</evidence>
<accession>A0A084WJW7</accession>
<feature type="transmembrane region" description="Helical" evidence="5">
    <location>
        <begin position="524"/>
        <end position="548"/>
    </location>
</feature>
<dbReference type="GO" id="GO:0005615">
    <property type="term" value="C:extracellular space"/>
    <property type="evidence" value="ECO:0007669"/>
    <property type="project" value="TreeGrafter"/>
</dbReference>
<sequence>MHPSCWSVGLLVFTIATGAFGAITYQCDHYEGDTYNLRYCALFGVKIVHDAEDVDFLSEYPRPYRFEFFQSNLTEIPRSLFTVFPEMQSIDLTGTGIENINKFTFENAKQLQTLYLRENKLTTLNNFIFKGCDRLLWLDLSRNRLRELKEKAFYEIPTVATLDLSWNLLEKLPEDVFSTMEKLSSLDLSHNRLTGLSDSTFRSNPLITLDLNFNRIVRLNADLLSSLNSLTSLNLKGNVLKNITLSSFPKNIDLAENNLTLILLEPRQYTVVWLNLSSNALTNVANVSVLSNLRTLDLSFNSLNTLPLTTFLSLKVLNTLNLESTNLTSLEHGIFSQQTDLLWLDVSFNRLQTFDLSVLTAASKLERLHLDGNYLTALEYRWIAELFPSLTYLGLFANRWNCSYLIELIRYCRQKSISVSPLKDYGTVLHMTNVQGIYCLGSSGAQLPSVRPVQHWENNSASSSESEEDSTETTTISSDQLLEMIRQLNQTTLQRMLKMEGERREIQSANAHPPDSSCTAMHAYSYQIFILLILSAILILNIAFLLWVQHNANARRAVDQMIVFRREHGGSVQTALNGDF</sequence>
<dbReference type="OMA" id="HNANARR"/>
<dbReference type="STRING" id="74873.A0A084WJW7"/>
<protein>
    <submittedName>
        <fullName evidence="7">AGAP007045-PA-like protein</fullName>
    </submittedName>
</protein>
<dbReference type="EnsemblMetazoa" id="ASIC018550-RA">
    <property type="protein sequence ID" value="ASIC018550-PA"/>
    <property type="gene ID" value="ASIC018550"/>
</dbReference>
<evidence type="ECO:0000256" key="6">
    <source>
        <dbReference type="SAM" id="SignalP"/>
    </source>
</evidence>
<dbReference type="OrthoDB" id="7776422at2759"/>
<dbReference type="InterPro" id="IPR032675">
    <property type="entry name" value="LRR_dom_sf"/>
</dbReference>
<organism evidence="7">
    <name type="scientific">Anopheles sinensis</name>
    <name type="common">Mosquito</name>
    <dbReference type="NCBI Taxonomy" id="74873"/>
    <lineage>
        <taxon>Eukaryota</taxon>
        <taxon>Metazoa</taxon>
        <taxon>Ecdysozoa</taxon>
        <taxon>Arthropoda</taxon>
        <taxon>Hexapoda</taxon>
        <taxon>Insecta</taxon>
        <taxon>Pterygota</taxon>
        <taxon>Neoptera</taxon>
        <taxon>Endopterygota</taxon>
        <taxon>Diptera</taxon>
        <taxon>Nematocera</taxon>
        <taxon>Culicoidea</taxon>
        <taxon>Culicidae</taxon>
        <taxon>Anophelinae</taxon>
        <taxon>Anopheles</taxon>
    </lineage>
</organism>
<dbReference type="PRINTS" id="PR00019">
    <property type="entry name" value="LEURICHRPT"/>
</dbReference>
<evidence type="ECO:0000256" key="3">
    <source>
        <dbReference type="ARBA" id="ARBA00022737"/>
    </source>
</evidence>
<keyword evidence="3" id="KW-0677">Repeat</keyword>
<dbReference type="InterPro" id="IPR001611">
    <property type="entry name" value="Leu-rich_rpt"/>
</dbReference>
<name>A0A084WJW7_ANOSI</name>